<reference evidence="2" key="1">
    <citation type="journal article" date="2022" name="bioRxiv">
        <title>Sequencing and chromosome-scale assembly of the giantPleurodeles waltlgenome.</title>
        <authorList>
            <person name="Brown T."/>
            <person name="Elewa A."/>
            <person name="Iarovenko S."/>
            <person name="Subramanian E."/>
            <person name="Araus A.J."/>
            <person name="Petzold A."/>
            <person name="Susuki M."/>
            <person name="Suzuki K.-i.T."/>
            <person name="Hayashi T."/>
            <person name="Toyoda A."/>
            <person name="Oliveira C."/>
            <person name="Osipova E."/>
            <person name="Leigh N.D."/>
            <person name="Simon A."/>
            <person name="Yun M.H."/>
        </authorList>
    </citation>
    <scope>NUCLEOTIDE SEQUENCE</scope>
    <source>
        <strain evidence="2">20211129_DDA</strain>
        <tissue evidence="2">Liver</tissue>
    </source>
</reference>
<name>A0AAV7VK22_PLEWA</name>
<organism evidence="2 3">
    <name type="scientific">Pleurodeles waltl</name>
    <name type="common">Iberian ribbed newt</name>
    <dbReference type="NCBI Taxonomy" id="8319"/>
    <lineage>
        <taxon>Eukaryota</taxon>
        <taxon>Metazoa</taxon>
        <taxon>Chordata</taxon>
        <taxon>Craniata</taxon>
        <taxon>Vertebrata</taxon>
        <taxon>Euteleostomi</taxon>
        <taxon>Amphibia</taxon>
        <taxon>Batrachia</taxon>
        <taxon>Caudata</taxon>
        <taxon>Salamandroidea</taxon>
        <taxon>Salamandridae</taxon>
        <taxon>Pleurodelinae</taxon>
        <taxon>Pleurodeles</taxon>
    </lineage>
</organism>
<dbReference type="AlphaFoldDB" id="A0AAV7VK22"/>
<feature type="transmembrane region" description="Helical" evidence="1">
    <location>
        <begin position="41"/>
        <end position="62"/>
    </location>
</feature>
<keyword evidence="3" id="KW-1185">Reference proteome</keyword>
<keyword evidence="1" id="KW-1133">Transmembrane helix</keyword>
<gene>
    <name evidence="2" type="ORF">NDU88_005089</name>
</gene>
<evidence type="ECO:0000313" key="2">
    <source>
        <dbReference type="EMBL" id="KAJ1201276.1"/>
    </source>
</evidence>
<accession>A0AAV7VK22</accession>
<dbReference type="EMBL" id="JANPWB010000003">
    <property type="protein sequence ID" value="KAJ1201276.1"/>
    <property type="molecule type" value="Genomic_DNA"/>
</dbReference>
<dbReference type="Proteomes" id="UP001066276">
    <property type="component" value="Chromosome 2_1"/>
</dbReference>
<evidence type="ECO:0000256" key="1">
    <source>
        <dbReference type="SAM" id="Phobius"/>
    </source>
</evidence>
<evidence type="ECO:0000313" key="3">
    <source>
        <dbReference type="Proteomes" id="UP001066276"/>
    </source>
</evidence>
<keyword evidence="1" id="KW-0472">Membrane</keyword>
<comment type="caution">
    <text evidence="2">The sequence shown here is derived from an EMBL/GenBank/DDBJ whole genome shotgun (WGS) entry which is preliminary data.</text>
</comment>
<sequence length="103" mass="11701">MQSGSHKHRLPSSKQSEEAADVMHELKFYFSCLHIDLCLGAWAWVGVGMCAYLRVFALCMLLPSRSEPECCSVHWVVDQHHVESHVRKLGLSAVVVNFFKEDI</sequence>
<keyword evidence="1" id="KW-0812">Transmembrane</keyword>
<proteinExistence type="predicted"/>
<protein>
    <submittedName>
        <fullName evidence="2">Uncharacterized protein</fullName>
    </submittedName>
</protein>